<feature type="transmembrane region" description="Helical" evidence="1">
    <location>
        <begin position="51"/>
        <end position="75"/>
    </location>
</feature>
<dbReference type="Gene3D" id="1.20.1250.20">
    <property type="entry name" value="MFS general substrate transporter like domains"/>
    <property type="match status" value="1"/>
</dbReference>
<dbReference type="SUPFAM" id="SSF103473">
    <property type="entry name" value="MFS general substrate transporter"/>
    <property type="match status" value="1"/>
</dbReference>
<feature type="transmembrane region" description="Helical" evidence="1">
    <location>
        <begin position="408"/>
        <end position="430"/>
    </location>
</feature>
<gene>
    <name evidence="2" type="ORF">EB796_012445</name>
</gene>
<feature type="transmembrane region" description="Helical" evidence="1">
    <location>
        <begin position="17"/>
        <end position="45"/>
    </location>
</feature>
<feature type="transmembrane region" description="Helical" evidence="1">
    <location>
        <begin position="289"/>
        <end position="311"/>
    </location>
</feature>
<keyword evidence="3" id="KW-1185">Reference proteome</keyword>
<feature type="transmembrane region" description="Helical" evidence="1">
    <location>
        <begin position="343"/>
        <end position="363"/>
    </location>
</feature>
<name>A0A7J7JSD3_BUGNE</name>
<evidence type="ECO:0000313" key="2">
    <source>
        <dbReference type="EMBL" id="KAF6029262.1"/>
    </source>
</evidence>
<keyword evidence="1" id="KW-0812">Transmembrane</keyword>
<keyword evidence="1" id="KW-0472">Membrane</keyword>
<feature type="transmembrane region" description="Helical" evidence="1">
    <location>
        <begin position="318"/>
        <end position="337"/>
    </location>
</feature>
<accession>A0A7J7JSD3</accession>
<dbReference type="AlphaFoldDB" id="A0A7J7JSD3"/>
<dbReference type="InterPro" id="IPR011701">
    <property type="entry name" value="MFS"/>
</dbReference>
<dbReference type="PANTHER" id="PTHR11360:SF284">
    <property type="entry name" value="EG:103B4.3 PROTEIN-RELATED"/>
    <property type="match status" value="1"/>
</dbReference>
<reference evidence="2" key="1">
    <citation type="submission" date="2020-06" db="EMBL/GenBank/DDBJ databases">
        <title>Draft genome of Bugula neritina, a colonial animal packing powerful symbionts and potential medicines.</title>
        <authorList>
            <person name="Rayko M."/>
        </authorList>
    </citation>
    <scope>NUCLEOTIDE SEQUENCE [LARGE SCALE GENOMIC DNA]</scope>
    <source>
        <strain evidence="2">Kwan_BN1</strain>
    </source>
</reference>
<dbReference type="InterPro" id="IPR050327">
    <property type="entry name" value="Proton-linked_MCT"/>
</dbReference>
<feature type="transmembrane region" description="Helical" evidence="1">
    <location>
        <begin position="112"/>
        <end position="132"/>
    </location>
</feature>
<dbReference type="InterPro" id="IPR036259">
    <property type="entry name" value="MFS_trans_sf"/>
</dbReference>
<evidence type="ECO:0000256" key="1">
    <source>
        <dbReference type="SAM" id="Phobius"/>
    </source>
</evidence>
<dbReference type="PANTHER" id="PTHR11360">
    <property type="entry name" value="MONOCARBOXYLATE TRANSPORTER"/>
    <property type="match status" value="1"/>
</dbReference>
<organism evidence="2 3">
    <name type="scientific">Bugula neritina</name>
    <name type="common">Brown bryozoan</name>
    <name type="synonym">Sertularia neritina</name>
    <dbReference type="NCBI Taxonomy" id="10212"/>
    <lineage>
        <taxon>Eukaryota</taxon>
        <taxon>Metazoa</taxon>
        <taxon>Spiralia</taxon>
        <taxon>Lophotrochozoa</taxon>
        <taxon>Bryozoa</taxon>
        <taxon>Gymnolaemata</taxon>
        <taxon>Cheilostomatida</taxon>
        <taxon>Flustrina</taxon>
        <taxon>Buguloidea</taxon>
        <taxon>Bugulidae</taxon>
        <taxon>Bugula</taxon>
    </lineage>
</organism>
<evidence type="ECO:0000313" key="3">
    <source>
        <dbReference type="Proteomes" id="UP000593567"/>
    </source>
</evidence>
<keyword evidence="1" id="KW-1133">Transmembrane helix</keyword>
<dbReference type="EMBL" id="VXIV02001838">
    <property type="protein sequence ID" value="KAF6029262.1"/>
    <property type="molecule type" value="Genomic_DNA"/>
</dbReference>
<dbReference type="OrthoDB" id="5980721at2759"/>
<feature type="transmembrane region" description="Helical" evidence="1">
    <location>
        <begin position="144"/>
        <end position="164"/>
    </location>
</feature>
<dbReference type="Proteomes" id="UP000593567">
    <property type="component" value="Unassembled WGS sequence"/>
</dbReference>
<dbReference type="Pfam" id="PF07690">
    <property type="entry name" value="MFS_1"/>
    <property type="match status" value="1"/>
</dbReference>
<protein>
    <recommendedName>
        <fullName evidence="4">SLC16A12</fullName>
    </recommendedName>
</protein>
<proteinExistence type="predicted"/>
<dbReference type="GO" id="GO:0008028">
    <property type="term" value="F:monocarboxylic acid transmembrane transporter activity"/>
    <property type="evidence" value="ECO:0007669"/>
    <property type="project" value="TreeGrafter"/>
</dbReference>
<comment type="caution">
    <text evidence="2">The sequence shown here is derived from an EMBL/GenBank/DDBJ whole genome shotgun (WGS) entry which is preliminary data.</text>
</comment>
<feature type="transmembrane region" description="Helical" evidence="1">
    <location>
        <begin position="375"/>
        <end position="402"/>
    </location>
</feature>
<evidence type="ECO:0008006" key="4">
    <source>
        <dbReference type="Google" id="ProtNLM"/>
    </source>
</evidence>
<feature type="transmembrane region" description="Helical" evidence="1">
    <location>
        <begin position="252"/>
        <end position="274"/>
    </location>
</feature>
<feature type="transmembrane region" description="Helical" evidence="1">
    <location>
        <begin position="87"/>
        <end position="106"/>
    </location>
</feature>
<feature type="transmembrane region" description="Helical" evidence="1">
    <location>
        <begin position="176"/>
        <end position="196"/>
    </location>
</feature>
<sequence length="439" mass="47665">MARAPCLHANHHKDEGYAWLVLVLSFLCHILQTGFSFGIAGVLTIAHKELFGISVFLSSLIGTTNITVIFLFAPVAATLVKKSGCRITQFIGGIFMITSLALSTLTTEVWHAFLLFGVLEAIGASCTYSACSQILPFYFDKYKYLAFSMVVFGHYIGLTIWPITGQYLFDTYSYSQAMGILSVFHTLHLVAAIVFVSPKHTNSLPRIKPAVSEISLLIESRMIQNKEEQADGVKMQTTLAEDCKILLKSVKVIWLLLFNGLLWCANNSVYTILINDYIVENTYLTADQAALGVTITGLTSIVGCLCVVLASSFSFDRVLLHMSAVMIFALSTIIVTFSTGEAFYYILSGTYGIGIGITLANLLTVTSEFCEPEQLTMLFALHLLAEGIGSATAGPITGYISINTSSQTGLILCGVAGVAGSLCLLPVVILNRRRTAYQP</sequence>